<dbReference type="PANTHER" id="PTHR32305">
    <property type="match status" value="1"/>
</dbReference>
<accession>A0A845PSB2</accession>
<dbReference type="InterPro" id="IPR056823">
    <property type="entry name" value="TEN-like_YD-shell"/>
</dbReference>
<dbReference type="NCBIfam" id="TIGR03696">
    <property type="entry name" value="Rhs_assc_core"/>
    <property type="match status" value="1"/>
</dbReference>
<dbReference type="Proteomes" id="UP000553459">
    <property type="component" value="Unassembled WGS sequence"/>
</dbReference>
<dbReference type="PRINTS" id="PR00394">
    <property type="entry name" value="RHSPROTEIN"/>
</dbReference>
<dbReference type="Gene3D" id="2.180.10.10">
    <property type="entry name" value="RHS repeat-associated core"/>
    <property type="match status" value="1"/>
</dbReference>
<evidence type="ECO:0000313" key="4">
    <source>
        <dbReference type="Proteomes" id="UP000553459"/>
    </source>
</evidence>
<evidence type="ECO:0000256" key="1">
    <source>
        <dbReference type="ARBA" id="ARBA00022737"/>
    </source>
</evidence>
<keyword evidence="4" id="KW-1185">Reference proteome</keyword>
<dbReference type="RefSeq" id="WP_166519039.1">
    <property type="nucleotide sequence ID" value="NZ_JAAABJ010000411.1"/>
</dbReference>
<gene>
    <name evidence="3" type="ORF">GNY06_04760</name>
</gene>
<proteinExistence type="predicted"/>
<keyword evidence="1" id="KW-0677">Repeat</keyword>
<dbReference type="AlphaFoldDB" id="A0A845PSB2"/>
<protein>
    <recommendedName>
        <fullName evidence="2">Teneurin-like YD-shell domain-containing protein</fullName>
    </recommendedName>
</protein>
<organism evidence="3 4">
    <name type="scientific">Elizabethkingia argenteiflava</name>
    <dbReference type="NCBI Taxonomy" id="2681556"/>
    <lineage>
        <taxon>Bacteria</taxon>
        <taxon>Pseudomonadati</taxon>
        <taxon>Bacteroidota</taxon>
        <taxon>Flavobacteriia</taxon>
        <taxon>Flavobacteriales</taxon>
        <taxon>Weeksellaceae</taxon>
        <taxon>Elizabethkingia</taxon>
    </lineage>
</organism>
<dbReference type="InterPro" id="IPR050708">
    <property type="entry name" value="T6SS_VgrG/RHS"/>
</dbReference>
<evidence type="ECO:0000313" key="3">
    <source>
        <dbReference type="EMBL" id="NAW50724.1"/>
    </source>
</evidence>
<dbReference type="InterPro" id="IPR022385">
    <property type="entry name" value="Rhs_assc_core"/>
</dbReference>
<dbReference type="Pfam" id="PF25023">
    <property type="entry name" value="TEN_YD-shell"/>
    <property type="match status" value="1"/>
</dbReference>
<feature type="domain" description="Teneurin-like YD-shell" evidence="2">
    <location>
        <begin position="23"/>
        <end position="100"/>
    </location>
</feature>
<dbReference type="EMBL" id="JAAABJ010000411">
    <property type="protein sequence ID" value="NAW50724.1"/>
    <property type="molecule type" value="Genomic_DNA"/>
</dbReference>
<dbReference type="PANTHER" id="PTHR32305:SF15">
    <property type="entry name" value="PROTEIN RHSA-RELATED"/>
    <property type="match status" value="1"/>
</dbReference>
<name>A0A845PSB2_9FLAO</name>
<sequence>MNVPLHEWQYEGSFVPFRKLFGEEKYSIVSDYLGTPSHAYDEKGGLVWERELDVYGSLRKGDNSFVPFLYQGQYVDIETGLAYNRFRYYDPESGNFISKDPIGLQGGLSPYSYVNDVNCFVDCLGLFPWEEGTPKPKGWRLPKNDIWSREAGHSNFTPNNPTSIGLKPRTTIPFKKGVPDFSGIQVREAIKVTGLTGNHTIDKQLTAKTLAEDFPNEFRNSTAALRWMRENNITPHHFLDDYIQFVPTLSHGGIRHSGPAHEMRANRH</sequence>
<reference evidence="3 4" key="1">
    <citation type="submission" date="2019-11" db="EMBL/GenBank/DDBJ databases">
        <title>Characterization of Elizabethkingia argenteiflava sp. nov., isolated from inner surface of Soybean Pods.</title>
        <authorList>
            <person name="Mo S."/>
        </authorList>
    </citation>
    <scope>NUCLEOTIDE SEQUENCE [LARGE SCALE GENOMIC DNA]</scope>
    <source>
        <strain evidence="3 4">YB22</strain>
    </source>
</reference>
<evidence type="ECO:0000259" key="2">
    <source>
        <dbReference type="Pfam" id="PF25023"/>
    </source>
</evidence>
<comment type="caution">
    <text evidence="3">The sequence shown here is derived from an EMBL/GenBank/DDBJ whole genome shotgun (WGS) entry which is preliminary data.</text>
</comment>